<organism evidence="1">
    <name type="scientific">marine sediment metagenome</name>
    <dbReference type="NCBI Taxonomy" id="412755"/>
    <lineage>
        <taxon>unclassified sequences</taxon>
        <taxon>metagenomes</taxon>
        <taxon>ecological metagenomes</taxon>
    </lineage>
</organism>
<reference evidence="1" key="1">
    <citation type="journal article" date="2015" name="Nature">
        <title>Complex archaea that bridge the gap between prokaryotes and eukaryotes.</title>
        <authorList>
            <person name="Spang A."/>
            <person name="Saw J.H."/>
            <person name="Jorgensen S.L."/>
            <person name="Zaremba-Niedzwiedzka K."/>
            <person name="Martijn J."/>
            <person name="Lind A.E."/>
            <person name="van Eijk R."/>
            <person name="Schleper C."/>
            <person name="Guy L."/>
            <person name="Ettema T.J."/>
        </authorList>
    </citation>
    <scope>NUCLEOTIDE SEQUENCE</scope>
</reference>
<protein>
    <submittedName>
        <fullName evidence="1">Uncharacterized protein</fullName>
    </submittedName>
</protein>
<gene>
    <name evidence="1" type="ORF">LCGC14_3060590</name>
</gene>
<feature type="non-terminal residue" evidence="1">
    <location>
        <position position="85"/>
    </location>
</feature>
<name>A0A0F8YRS4_9ZZZZ</name>
<proteinExistence type="predicted"/>
<comment type="caution">
    <text evidence="1">The sequence shown here is derived from an EMBL/GenBank/DDBJ whole genome shotgun (WGS) entry which is preliminary data.</text>
</comment>
<accession>A0A0F8YRS4</accession>
<sequence length="85" mass="9350">MGYAYPAIIQGNDGDQFGDQVTPLFPVGQKMELPDNRIFRYALMGGTLGKANHLYQSSIPDAGWLRENNATATVKDDTRIDTSNT</sequence>
<evidence type="ECO:0000313" key="1">
    <source>
        <dbReference type="EMBL" id="KKK56829.1"/>
    </source>
</evidence>
<dbReference type="EMBL" id="LAZR01064796">
    <property type="protein sequence ID" value="KKK56829.1"/>
    <property type="molecule type" value="Genomic_DNA"/>
</dbReference>
<dbReference type="AlphaFoldDB" id="A0A0F8YRS4"/>